<evidence type="ECO:0000259" key="1">
    <source>
        <dbReference type="Pfam" id="PF12674"/>
    </source>
</evidence>
<gene>
    <name evidence="2" type="ORF">J2Z65_006578</name>
</gene>
<evidence type="ECO:0000313" key="3">
    <source>
        <dbReference type="Proteomes" id="UP001519344"/>
    </source>
</evidence>
<feature type="domain" description="Putative zinc ribbon" evidence="1">
    <location>
        <begin position="8"/>
        <end position="85"/>
    </location>
</feature>
<keyword evidence="3" id="KW-1185">Reference proteome</keyword>
<dbReference type="RefSeq" id="WP_167064423.1">
    <property type="nucleotide sequence ID" value="NZ_JAAOZR010000034.1"/>
</dbReference>
<dbReference type="Pfam" id="PF12674">
    <property type="entry name" value="Zn_ribbon_2"/>
    <property type="match status" value="1"/>
</dbReference>
<protein>
    <submittedName>
        <fullName evidence="2">Uncharacterized Zn finger protein (UPF0148 family)</fullName>
    </submittedName>
</protein>
<reference evidence="2 3" key="1">
    <citation type="submission" date="2021-03" db="EMBL/GenBank/DDBJ databases">
        <title>Genomic Encyclopedia of Type Strains, Phase IV (KMG-IV): sequencing the most valuable type-strain genomes for metagenomic binning, comparative biology and taxonomic classification.</title>
        <authorList>
            <person name="Goeker M."/>
        </authorList>
    </citation>
    <scope>NUCLEOTIDE SEQUENCE [LARGE SCALE GENOMIC DNA]</scope>
    <source>
        <strain evidence="2 3">DSM 24950</strain>
    </source>
</reference>
<dbReference type="InterPro" id="IPR025868">
    <property type="entry name" value="Zn_ribbon_dom_put"/>
</dbReference>
<dbReference type="EMBL" id="JAGGKV010000032">
    <property type="protein sequence ID" value="MBP1967313.1"/>
    <property type="molecule type" value="Genomic_DNA"/>
</dbReference>
<proteinExistence type="predicted"/>
<dbReference type="Proteomes" id="UP001519344">
    <property type="component" value="Unassembled WGS sequence"/>
</dbReference>
<organism evidence="2 3">
    <name type="scientific">Paenibacillus aceris</name>
    <dbReference type="NCBI Taxonomy" id="869555"/>
    <lineage>
        <taxon>Bacteria</taxon>
        <taxon>Bacillati</taxon>
        <taxon>Bacillota</taxon>
        <taxon>Bacilli</taxon>
        <taxon>Bacillales</taxon>
        <taxon>Paenibacillaceae</taxon>
        <taxon>Paenibacillus</taxon>
    </lineage>
</organism>
<comment type="caution">
    <text evidence="2">The sequence shown here is derived from an EMBL/GenBank/DDBJ whole genome shotgun (WGS) entry which is preliminary data.</text>
</comment>
<name>A0ABS4I8Y0_9BACL</name>
<accession>A0ABS4I8Y0</accession>
<sequence length="91" mass="10322">MDAAYKNCQSCGMPLARDEQGGGTEKSGAKSKVYCSHCYQNGEFTQPDMTAQQMKELVKQKLVEFGFPRFLTGLFTRNIHKLQRWLAKANK</sequence>
<evidence type="ECO:0000313" key="2">
    <source>
        <dbReference type="EMBL" id="MBP1967313.1"/>
    </source>
</evidence>